<protein>
    <recommendedName>
        <fullName evidence="2">Nitronate monooxygenase domain-containing protein</fullName>
    </recommendedName>
</protein>
<evidence type="ECO:0008006" key="2">
    <source>
        <dbReference type="Google" id="ProtNLM"/>
    </source>
</evidence>
<comment type="caution">
    <text evidence="1">The sequence shown here is derived from an EMBL/GenBank/DDBJ whole genome shotgun (WGS) entry which is preliminary data.</text>
</comment>
<name>A0A0F9B5Q2_9ZZZZ</name>
<organism evidence="1">
    <name type="scientific">marine sediment metagenome</name>
    <dbReference type="NCBI Taxonomy" id="412755"/>
    <lineage>
        <taxon>unclassified sequences</taxon>
        <taxon>metagenomes</taxon>
        <taxon>ecological metagenomes</taxon>
    </lineage>
</organism>
<proteinExistence type="predicted"/>
<sequence>MIKSRLCDLIGTKHPIIQAGMGPFSNNNLENLYHPAPSEVWEEFFKCHPETEEEIEVHSEFQDDRPLKSFVPPWIIAKTCLYGESCIA</sequence>
<accession>A0A0F9B5Q2</accession>
<evidence type="ECO:0000313" key="1">
    <source>
        <dbReference type="EMBL" id="KKL17005.1"/>
    </source>
</evidence>
<dbReference type="AlphaFoldDB" id="A0A0F9B5Q2"/>
<reference evidence="1" key="1">
    <citation type="journal article" date="2015" name="Nature">
        <title>Complex archaea that bridge the gap between prokaryotes and eukaryotes.</title>
        <authorList>
            <person name="Spang A."/>
            <person name="Saw J.H."/>
            <person name="Jorgensen S.L."/>
            <person name="Zaremba-Niedzwiedzka K."/>
            <person name="Martijn J."/>
            <person name="Lind A.E."/>
            <person name="van Eijk R."/>
            <person name="Schleper C."/>
            <person name="Guy L."/>
            <person name="Ettema T.J."/>
        </authorList>
    </citation>
    <scope>NUCLEOTIDE SEQUENCE</scope>
</reference>
<dbReference type="EMBL" id="LAZR01039437">
    <property type="protein sequence ID" value="KKL17005.1"/>
    <property type="molecule type" value="Genomic_DNA"/>
</dbReference>
<gene>
    <name evidence="1" type="ORF">LCGC14_2489870</name>
</gene>